<dbReference type="Proteomes" id="UP000663760">
    <property type="component" value="Chromosome 15"/>
</dbReference>
<accession>A0A7I8LG61</accession>
<evidence type="ECO:0000313" key="2">
    <source>
        <dbReference type="Proteomes" id="UP000663760"/>
    </source>
</evidence>
<dbReference type="OrthoDB" id="786644at2759"/>
<gene>
    <name evidence="1" type="ORF">SI8410_15019711</name>
</gene>
<dbReference type="AlphaFoldDB" id="A0A7I8LG61"/>
<dbReference type="SUPFAM" id="SSF56219">
    <property type="entry name" value="DNase I-like"/>
    <property type="match status" value="1"/>
</dbReference>
<evidence type="ECO:0000313" key="1">
    <source>
        <dbReference type="EMBL" id="CAA7409033.1"/>
    </source>
</evidence>
<dbReference type="EMBL" id="LR746278">
    <property type="protein sequence ID" value="CAA7409033.1"/>
    <property type="molecule type" value="Genomic_DNA"/>
</dbReference>
<reference evidence="1" key="1">
    <citation type="submission" date="2020-02" db="EMBL/GenBank/DDBJ databases">
        <authorList>
            <person name="Scholz U."/>
            <person name="Mascher M."/>
            <person name="Fiebig A."/>
        </authorList>
    </citation>
    <scope>NUCLEOTIDE SEQUENCE</scope>
</reference>
<organism evidence="1 2">
    <name type="scientific">Spirodela intermedia</name>
    <name type="common">Intermediate duckweed</name>
    <dbReference type="NCBI Taxonomy" id="51605"/>
    <lineage>
        <taxon>Eukaryota</taxon>
        <taxon>Viridiplantae</taxon>
        <taxon>Streptophyta</taxon>
        <taxon>Embryophyta</taxon>
        <taxon>Tracheophyta</taxon>
        <taxon>Spermatophyta</taxon>
        <taxon>Magnoliopsida</taxon>
        <taxon>Liliopsida</taxon>
        <taxon>Araceae</taxon>
        <taxon>Lemnoideae</taxon>
        <taxon>Spirodela</taxon>
    </lineage>
</organism>
<name>A0A7I8LG61_SPIIN</name>
<dbReference type="InterPro" id="IPR036691">
    <property type="entry name" value="Endo/exonu/phosph_ase_sf"/>
</dbReference>
<protein>
    <submittedName>
        <fullName evidence="1">Uncharacterized protein</fullName>
    </submittedName>
</protein>
<keyword evidence="2" id="KW-1185">Reference proteome</keyword>
<sequence length="79" mass="9057">MVVGPTTPILVSKEKITWYNERQGGAKIYERIDRCFTNNITSVQCLILITLLPCYKSDHMPILIVSDSRANTPKPLFRF</sequence>
<proteinExistence type="predicted"/>